<dbReference type="EMBL" id="BPQO01000045">
    <property type="protein sequence ID" value="GJD92466.1"/>
    <property type="molecule type" value="Genomic_DNA"/>
</dbReference>
<dbReference type="AlphaFoldDB" id="A0AAV4ZV29"/>
<name>A0AAV4ZV29_9HYPH</name>
<proteinExistence type="predicted"/>
<protein>
    <submittedName>
        <fullName evidence="1">Uncharacterized protein</fullName>
    </submittedName>
</protein>
<reference evidence="1" key="1">
    <citation type="journal article" date="2016" name="Front. Microbiol.">
        <title>Genome Sequence of the Piezophilic, Mesophilic Sulfate-Reducing Bacterium Desulfovibrio indicus J2T.</title>
        <authorList>
            <person name="Cao J."/>
            <person name="Maignien L."/>
            <person name="Shao Z."/>
            <person name="Alain K."/>
            <person name="Jebbar M."/>
        </authorList>
    </citation>
    <scope>NUCLEOTIDE SEQUENCE</scope>
    <source>
        <strain evidence="1">DSM 16372</strain>
    </source>
</reference>
<sequence length="98" mass="11384">MRYFLAIIIAMVSTDHVYAKEFSYTCRVGGKSLNVRVDDVRNILRWRGKVYAIAIQEDCPKFGWRATREGESFDFCTATQGYADFREGDKLIQCDQDR</sequence>
<keyword evidence="2" id="KW-1185">Reference proteome</keyword>
<gene>
    <name evidence="1" type="ORF">BHAOGJBA_6020</name>
</gene>
<evidence type="ECO:0000313" key="2">
    <source>
        <dbReference type="Proteomes" id="UP001055247"/>
    </source>
</evidence>
<evidence type="ECO:0000313" key="1">
    <source>
        <dbReference type="EMBL" id="GJD92466.1"/>
    </source>
</evidence>
<dbReference type="Proteomes" id="UP001055247">
    <property type="component" value="Unassembled WGS sequence"/>
</dbReference>
<organism evidence="1 2">
    <name type="scientific">Methylobacterium hispanicum</name>
    <dbReference type="NCBI Taxonomy" id="270350"/>
    <lineage>
        <taxon>Bacteria</taxon>
        <taxon>Pseudomonadati</taxon>
        <taxon>Pseudomonadota</taxon>
        <taxon>Alphaproteobacteria</taxon>
        <taxon>Hyphomicrobiales</taxon>
        <taxon>Methylobacteriaceae</taxon>
        <taxon>Methylobacterium</taxon>
    </lineage>
</organism>
<comment type="caution">
    <text evidence="1">The sequence shown here is derived from an EMBL/GenBank/DDBJ whole genome shotgun (WGS) entry which is preliminary data.</text>
</comment>
<accession>A0AAV4ZV29</accession>
<reference evidence="1" key="2">
    <citation type="submission" date="2021-08" db="EMBL/GenBank/DDBJ databases">
        <authorList>
            <person name="Tani A."/>
            <person name="Ola A."/>
            <person name="Ogura Y."/>
            <person name="Katsura K."/>
            <person name="Hayashi T."/>
        </authorList>
    </citation>
    <scope>NUCLEOTIDE SEQUENCE</scope>
    <source>
        <strain evidence="1">DSM 16372</strain>
    </source>
</reference>